<dbReference type="GO" id="GO:0071949">
    <property type="term" value="F:FAD binding"/>
    <property type="evidence" value="ECO:0007669"/>
    <property type="project" value="InterPro"/>
</dbReference>
<dbReference type="InterPro" id="IPR046373">
    <property type="entry name" value="Acyl-CoA_Oxase/DH_mid-dom_sf"/>
</dbReference>
<dbReference type="GO" id="GO:0003997">
    <property type="term" value="F:acyl-CoA oxidase activity"/>
    <property type="evidence" value="ECO:0007669"/>
    <property type="project" value="InterPro"/>
</dbReference>
<keyword evidence="4" id="KW-0274">FAD</keyword>
<dbReference type="PANTHER" id="PTHR10909:SF382">
    <property type="entry name" value="ACYL-COENZYME A OXIDASE"/>
    <property type="match status" value="1"/>
</dbReference>
<dbReference type="Gene3D" id="1.20.140.10">
    <property type="entry name" value="Butyryl-CoA Dehydrogenase, subunit A, domain 3"/>
    <property type="match status" value="2"/>
</dbReference>
<proteinExistence type="inferred from homology"/>
<evidence type="ECO:0000259" key="6">
    <source>
        <dbReference type="Pfam" id="PF01756"/>
    </source>
</evidence>
<evidence type="ECO:0000259" key="7">
    <source>
        <dbReference type="Pfam" id="PF22924"/>
    </source>
</evidence>
<comment type="caution">
    <text evidence="8">The sequence shown here is derived from an EMBL/GenBank/DDBJ whole genome shotgun (WGS) entry which is preliminary data.</text>
</comment>
<organism evidence="8 9">
    <name type="scientific">Amycolatopsis alba DSM 44262</name>
    <dbReference type="NCBI Taxonomy" id="1125972"/>
    <lineage>
        <taxon>Bacteria</taxon>
        <taxon>Bacillati</taxon>
        <taxon>Actinomycetota</taxon>
        <taxon>Actinomycetes</taxon>
        <taxon>Pseudonocardiales</taxon>
        <taxon>Pseudonocardiaceae</taxon>
        <taxon>Amycolatopsis</taxon>
    </lineage>
</organism>
<evidence type="ECO:0000256" key="4">
    <source>
        <dbReference type="ARBA" id="ARBA00022827"/>
    </source>
</evidence>
<dbReference type="GO" id="GO:0005504">
    <property type="term" value="F:fatty acid binding"/>
    <property type="evidence" value="ECO:0007669"/>
    <property type="project" value="TreeGrafter"/>
</dbReference>
<dbReference type="Pfam" id="PF22924">
    <property type="entry name" value="ACOX_C_alpha1"/>
    <property type="match status" value="1"/>
</dbReference>
<feature type="domain" description="Acyl-CoA oxidase C-alpha1" evidence="7">
    <location>
        <begin position="287"/>
        <end position="433"/>
    </location>
</feature>
<dbReference type="Gene3D" id="2.40.110.10">
    <property type="entry name" value="Butyryl-CoA Dehydrogenase, subunit A, domain 2"/>
    <property type="match status" value="1"/>
</dbReference>
<dbReference type="AlphaFoldDB" id="A0A229RL23"/>
<evidence type="ECO:0000256" key="1">
    <source>
        <dbReference type="ARBA" id="ARBA00001974"/>
    </source>
</evidence>
<dbReference type="GO" id="GO:0055088">
    <property type="term" value="P:lipid homeostasis"/>
    <property type="evidence" value="ECO:0007669"/>
    <property type="project" value="TreeGrafter"/>
</dbReference>
<dbReference type="RefSeq" id="WP_020636090.1">
    <property type="nucleotide sequence ID" value="NZ_KB913032.1"/>
</dbReference>
<dbReference type="SUPFAM" id="SSF56645">
    <property type="entry name" value="Acyl-CoA dehydrogenase NM domain-like"/>
    <property type="match status" value="1"/>
</dbReference>
<evidence type="ECO:0000256" key="2">
    <source>
        <dbReference type="ARBA" id="ARBA00006288"/>
    </source>
</evidence>
<keyword evidence="9" id="KW-1185">Reference proteome</keyword>
<dbReference type="OrthoDB" id="1144545at2"/>
<evidence type="ECO:0000313" key="8">
    <source>
        <dbReference type="EMBL" id="OXM47347.1"/>
    </source>
</evidence>
<name>A0A229RL23_AMYAL</name>
<dbReference type="PANTHER" id="PTHR10909">
    <property type="entry name" value="ELECTRON TRANSPORT OXIDOREDUCTASE"/>
    <property type="match status" value="1"/>
</dbReference>
<dbReference type="InterPro" id="IPR036250">
    <property type="entry name" value="AcylCo_DH-like_C"/>
</dbReference>
<sequence>MTPTTGEAGIRVTAGSPADHRALVDAIYDRSYDTVHRAVQEALRDKLFEPREGLTHAQRAGLAYRRAGFLGERFPVWDGHTLDHTRIMALLDWSAVADCTASTILLIHYTLFMCTVAANGRGRADLDPILSEAASMRSTGVFLATELGHGNDLAHLETEAVYDPATDEFVLNTPTNAAQKFMPNTVPAATPKIAVVLARLVVSDEDHGVFPFLVPLGDRSGSRPGVRVVPLPEKPTLSLDNGLTAFDNVRVPRGHLLSGRAGTVTDDGRFVSDVPGKSTRFALATSALIAGRVGIPSGLAACARAALYITVRYSLRRTTSGVGRKRVAIISYRNHQLALFRGMAETYALSFLANHAKRRFVAAQEEQDPELTVLVGITKALVGWSARDVVEMCRERCGAPGMFGVNRIAEYVGLVQAGIPAEGDNQVVLAAAAGRMLGRPGPTPEVPDPAGRSLTDLLFLRAVLDFRADALHAETRARLMRAARDSGSGLDAWNAVADAALAVATARGVATAMELFAEEIDRAGSETARSGLTLLATMFGVTWIGRESGWLLASHALTAEQVLEVPEVANRLCAEILPLAGLLVDGFAVTNAELRAPLAEPDYQDFYRGDEVGVAARERLGVARGIRGNGHRASSPSQGGPPG</sequence>
<evidence type="ECO:0000256" key="3">
    <source>
        <dbReference type="ARBA" id="ARBA00022630"/>
    </source>
</evidence>
<dbReference type="EMBL" id="NMQU01000076">
    <property type="protein sequence ID" value="OXM47347.1"/>
    <property type="molecule type" value="Genomic_DNA"/>
</dbReference>
<dbReference type="Proteomes" id="UP000215563">
    <property type="component" value="Unassembled WGS sequence"/>
</dbReference>
<evidence type="ECO:0000313" key="9">
    <source>
        <dbReference type="Proteomes" id="UP000215563"/>
    </source>
</evidence>
<comment type="similarity">
    <text evidence="2">Belongs to the acyl-CoA oxidase family.</text>
</comment>
<feature type="domain" description="Acyl-CoA oxidase C-terminal" evidence="6">
    <location>
        <begin position="462"/>
        <end position="601"/>
    </location>
</feature>
<dbReference type="PIRSF" id="PIRSF000168">
    <property type="entry name" value="Acyl-CoA_oxidase"/>
    <property type="match status" value="1"/>
</dbReference>
<keyword evidence="5" id="KW-0560">Oxidoreductase</keyword>
<dbReference type="InterPro" id="IPR012258">
    <property type="entry name" value="Acyl-CoA_oxidase"/>
</dbReference>
<dbReference type="InterPro" id="IPR002655">
    <property type="entry name" value="Acyl-CoA_oxidase_C"/>
</dbReference>
<comment type="cofactor">
    <cofactor evidence="1">
        <name>FAD</name>
        <dbReference type="ChEBI" id="CHEBI:57692"/>
    </cofactor>
</comment>
<accession>A0A229RL23</accession>
<keyword evidence="3" id="KW-0285">Flavoprotein</keyword>
<evidence type="ECO:0000256" key="5">
    <source>
        <dbReference type="ARBA" id="ARBA00023002"/>
    </source>
</evidence>
<dbReference type="InterPro" id="IPR009100">
    <property type="entry name" value="AcylCoA_DH/oxidase_NM_dom_sf"/>
</dbReference>
<dbReference type="InterPro" id="IPR055060">
    <property type="entry name" value="ACOX_C_alpha1"/>
</dbReference>
<protein>
    <submittedName>
        <fullName evidence="8">Acyl-CoA oxidase</fullName>
    </submittedName>
</protein>
<reference evidence="8 9" key="1">
    <citation type="submission" date="2017-07" db="EMBL/GenBank/DDBJ databases">
        <title>Amycolatopsis alba DSM 44262 Genome sequencing and assembly.</title>
        <authorList>
            <person name="Kaur N."/>
            <person name="Mayilraj S."/>
        </authorList>
    </citation>
    <scope>NUCLEOTIDE SEQUENCE [LARGE SCALE GENOMIC DNA]</scope>
    <source>
        <strain evidence="8 9">DSM 44262</strain>
    </source>
</reference>
<gene>
    <name evidence="8" type="ORF">CFP75_24215</name>
</gene>
<dbReference type="SUPFAM" id="SSF47203">
    <property type="entry name" value="Acyl-CoA dehydrogenase C-terminal domain-like"/>
    <property type="match status" value="2"/>
</dbReference>
<dbReference type="Pfam" id="PF01756">
    <property type="entry name" value="ACOX"/>
    <property type="match status" value="1"/>
</dbReference>
<dbReference type="GO" id="GO:0033540">
    <property type="term" value="P:fatty acid beta-oxidation using acyl-CoA oxidase"/>
    <property type="evidence" value="ECO:0007669"/>
    <property type="project" value="TreeGrafter"/>
</dbReference>